<evidence type="ECO:0000313" key="1">
    <source>
        <dbReference type="EMBL" id="CUH85639.1"/>
    </source>
</evidence>
<dbReference type="STRING" id="340021.TM5383_02873"/>
<sequence length="176" mass="19546">MRSLVTIGAIRNLLGPRNHPCRSMLGWVILACGLGSASDAIAETQVFDVEGYLAECTARVPSVPTHVPMDALCVSTSQRLCDIAYELRQTEACLLRVSAWLEGDLQTYADLTVPESINPPLMELPSPQELCITQRLPNVSQAVLCRYAEALADWNKRRVVFHIQRGLNPNEQWSLQ</sequence>
<dbReference type="AlphaFoldDB" id="A0A0P1GSC2"/>
<reference evidence="1 2" key="1">
    <citation type="submission" date="2015-09" db="EMBL/GenBank/DDBJ databases">
        <authorList>
            <consortium name="Swine Surveillance"/>
        </authorList>
    </citation>
    <scope>NUCLEOTIDE SEQUENCE [LARGE SCALE GENOMIC DNA]</scope>
    <source>
        <strain evidence="1 2">CECT 8383</strain>
    </source>
</reference>
<protein>
    <submittedName>
        <fullName evidence="1">Uncharacterized protein</fullName>
    </submittedName>
</protein>
<accession>A0A0P1GSC2</accession>
<organism evidence="1 2">
    <name type="scientific">Thalassovita mediterranea</name>
    <dbReference type="NCBI Taxonomy" id="340021"/>
    <lineage>
        <taxon>Bacteria</taxon>
        <taxon>Pseudomonadati</taxon>
        <taxon>Pseudomonadota</taxon>
        <taxon>Alphaproteobacteria</taxon>
        <taxon>Rhodobacterales</taxon>
        <taxon>Roseobacteraceae</taxon>
        <taxon>Thalassovita</taxon>
    </lineage>
</organism>
<evidence type="ECO:0000313" key="2">
    <source>
        <dbReference type="Proteomes" id="UP000051681"/>
    </source>
</evidence>
<dbReference type="Proteomes" id="UP000051681">
    <property type="component" value="Unassembled WGS sequence"/>
</dbReference>
<keyword evidence="2" id="KW-1185">Reference proteome</keyword>
<name>A0A0P1GSC2_9RHOB</name>
<gene>
    <name evidence="1" type="ORF">TM5383_02873</name>
</gene>
<dbReference type="EMBL" id="CYSF01000017">
    <property type="protein sequence ID" value="CUH85639.1"/>
    <property type="molecule type" value="Genomic_DNA"/>
</dbReference>
<proteinExistence type="predicted"/>